<organism evidence="1">
    <name type="scientific">Siphoviridae sp. ctx254</name>
    <dbReference type="NCBI Taxonomy" id="2825737"/>
    <lineage>
        <taxon>Viruses</taxon>
        <taxon>Duplodnaviria</taxon>
        <taxon>Heunggongvirae</taxon>
        <taxon>Uroviricota</taxon>
        <taxon>Caudoviricetes</taxon>
    </lineage>
</organism>
<sequence length="134" mass="15588">MVFCFCPGHAIMKQREAKGMQVTSHMIVPVKKNGKWTTYIKEFQEEIPDLGRHRMMCNKCGDKRYPDCRSWCLIEKDWIEREQKKAQEKIAKHKVEIDILAGLVRDGLLKIEDAAPRVEMTVEEFEAAMKSTDS</sequence>
<name>A0A8S5TVI3_9CAUD</name>
<reference evidence="1" key="1">
    <citation type="journal article" date="2021" name="Proc. Natl. Acad. Sci. U.S.A.">
        <title>A Catalog of Tens of Thousands of Viruses from Human Metagenomes Reveals Hidden Associations with Chronic Diseases.</title>
        <authorList>
            <person name="Tisza M.J."/>
            <person name="Buck C.B."/>
        </authorList>
    </citation>
    <scope>NUCLEOTIDE SEQUENCE</scope>
    <source>
        <strain evidence="1">Ctx254</strain>
    </source>
</reference>
<dbReference type="EMBL" id="BK015941">
    <property type="protein sequence ID" value="DAF86217.1"/>
    <property type="molecule type" value="Genomic_DNA"/>
</dbReference>
<proteinExistence type="predicted"/>
<accession>A0A8S5TVI3</accession>
<evidence type="ECO:0000313" key="1">
    <source>
        <dbReference type="EMBL" id="DAF86217.1"/>
    </source>
</evidence>
<protein>
    <submittedName>
        <fullName evidence="1">Uncharacterized protein</fullName>
    </submittedName>
</protein>